<dbReference type="FunFam" id="3.30.160.60:FF:000100">
    <property type="entry name" value="Zinc finger 45-like"/>
    <property type="match status" value="1"/>
</dbReference>
<evidence type="ECO:0000313" key="8">
    <source>
        <dbReference type="EMBL" id="KAF0774106.1"/>
    </source>
</evidence>
<protein>
    <submittedName>
        <fullName evidence="8">Zinc finger protein 521-like</fullName>
    </submittedName>
</protein>
<proteinExistence type="predicted"/>
<dbReference type="AlphaFoldDB" id="A0A6G0ZRW4"/>
<keyword evidence="9" id="KW-1185">Reference proteome</keyword>
<dbReference type="EMBL" id="VUJU01000009">
    <property type="protein sequence ID" value="KAF0774106.1"/>
    <property type="molecule type" value="Genomic_DNA"/>
</dbReference>
<feature type="domain" description="C2H2-type" evidence="7">
    <location>
        <begin position="99"/>
        <end position="120"/>
    </location>
</feature>
<evidence type="ECO:0000256" key="3">
    <source>
        <dbReference type="ARBA" id="ARBA00022771"/>
    </source>
</evidence>
<sequence>MFDRALLYITRDRFVSIEALSGAGEASTEEAASSWSSAVSEDHTSPDSCATSNSRPGSTVDHRRDRHSRPPSYATAGAAAAAAVAAVTAAANSTDANPYACQYCDKTFPRGSYLKKHEQTWWGKPVPRGIEDGEEGKRAVYIADRGLRSAPASSDKV</sequence>
<dbReference type="OrthoDB" id="6629258at2759"/>
<keyword evidence="2" id="KW-0677">Repeat</keyword>
<keyword evidence="1" id="KW-0479">Metal-binding</keyword>
<evidence type="ECO:0000313" key="9">
    <source>
        <dbReference type="Proteomes" id="UP000478052"/>
    </source>
</evidence>
<dbReference type="InterPro" id="IPR036236">
    <property type="entry name" value="Znf_C2H2_sf"/>
</dbReference>
<dbReference type="Proteomes" id="UP000478052">
    <property type="component" value="Unassembled WGS sequence"/>
</dbReference>
<organism evidence="8 9">
    <name type="scientific">Aphis craccivora</name>
    <name type="common">Cowpea aphid</name>
    <dbReference type="NCBI Taxonomy" id="307492"/>
    <lineage>
        <taxon>Eukaryota</taxon>
        <taxon>Metazoa</taxon>
        <taxon>Ecdysozoa</taxon>
        <taxon>Arthropoda</taxon>
        <taxon>Hexapoda</taxon>
        <taxon>Insecta</taxon>
        <taxon>Pterygota</taxon>
        <taxon>Neoptera</taxon>
        <taxon>Paraneoptera</taxon>
        <taxon>Hemiptera</taxon>
        <taxon>Sternorrhyncha</taxon>
        <taxon>Aphidomorpha</taxon>
        <taxon>Aphidoidea</taxon>
        <taxon>Aphididae</taxon>
        <taxon>Aphidini</taxon>
        <taxon>Aphis</taxon>
        <taxon>Aphis</taxon>
    </lineage>
</organism>
<reference evidence="8 9" key="1">
    <citation type="submission" date="2019-08" db="EMBL/GenBank/DDBJ databases">
        <title>Whole genome of Aphis craccivora.</title>
        <authorList>
            <person name="Voronova N.V."/>
            <person name="Shulinski R.S."/>
            <person name="Bandarenka Y.V."/>
            <person name="Zhorov D.G."/>
            <person name="Warner D."/>
        </authorList>
    </citation>
    <scope>NUCLEOTIDE SEQUENCE [LARGE SCALE GENOMIC DNA]</scope>
    <source>
        <strain evidence="8">180601</strain>
        <tissue evidence="8">Whole Body</tissue>
    </source>
</reference>
<dbReference type="Gene3D" id="3.30.160.60">
    <property type="entry name" value="Classic Zinc Finger"/>
    <property type="match status" value="1"/>
</dbReference>
<evidence type="ECO:0000256" key="6">
    <source>
        <dbReference type="SAM" id="MobiDB-lite"/>
    </source>
</evidence>
<keyword evidence="3 5" id="KW-0863">Zinc-finger</keyword>
<dbReference type="PROSITE" id="PS50157">
    <property type="entry name" value="ZINC_FINGER_C2H2_2"/>
    <property type="match status" value="1"/>
</dbReference>
<evidence type="ECO:0000256" key="4">
    <source>
        <dbReference type="ARBA" id="ARBA00022833"/>
    </source>
</evidence>
<feature type="compositionally biased region" description="Polar residues" evidence="6">
    <location>
        <begin position="46"/>
        <end position="57"/>
    </location>
</feature>
<dbReference type="GO" id="GO:0008270">
    <property type="term" value="F:zinc ion binding"/>
    <property type="evidence" value="ECO:0007669"/>
    <property type="project" value="UniProtKB-KW"/>
</dbReference>
<feature type="compositionally biased region" description="Low complexity" evidence="6">
    <location>
        <begin position="26"/>
        <end position="39"/>
    </location>
</feature>
<dbReference type="SUPFAM" id="SSF57667">
    <property type="entry name" value="beta-beta-alpha zinc fingers"/>
    <property type="match status" value="1"/>
</dbReference>
<evidence type="ECO:0000256" key="5">
    <source>
        <dbReference type="PROSITE-ProRule" id="PRU00042"/>
    </source>
</evidence>
<evidence type="ECO:0000256" key="1">
    <source>
        <dbReference type="ARBA" id="ARBA00022723"/>
    </source>
</evidence>
<keyword evidence="4" id="KW-0862">Zinc</keyword>
<accession>A0A6G0ZRW4</accession>
<evidence type="ECO:0000259" key="7">
    <source>
        <dbReference type="PROSITE" id="PS50157"/>
    </source>
</evidence>
<feature type="region of interest" description="Disordered" evidence="6">
    <location>
        <begin position="26"/>
        <end position="74"/>
    </location>
</feature>
<gene>
    <name evidence="8" type="ORF">FWK35_00000538</name>
</gene>
<comment type="caution">
    <text evidence="8">The sequence shown here is derived from an EMBL/GenBank/DDBJ whole genome shotgun (WGS) entry which is preliminary data.</text>
</comment>
<evidence type="ECO:0000256" key="2">
    <source>
        <dbReference type="ARBA" id="ARBA00022737"/>
    </source>
</evidence>
<dbReference type="InterPro" id="IPR013087">
    <property type="entry name" value="Znf_C2H2_type"/>
</dbReference>
<name>A0A6G0ZRW4_APHCR</name>